<dbReference type="SUPFAM" id="SSF49401">
    <property type="entry name" value="Bacterial adhesins"/>
    <property type="match status" value="1"/>
</dbReference>
<gene>
    <name evidence="1" type="ORF">E2L00_11810</name>
</gene>
<comment type="caution">
    <text evidence="1">The sequence shown here is derived from an EMBL/GenBank/DDBJ whole genome shotgun (WGS) entry which is preliminary data.</text>
</comment>
<dbReference type="RefSeq" id="WP_167611508.1">
    <property type="nucleotide sequence ID" value="NZ_SOYS01000004.1"/>
</dbReference>
<sequence>MKRKFLFLIAFVIRLIDCLPDVTEQTDIAFQKAVFIADPQVFLALTSVNGNDASTGIGLAVFDSEQPFITPNTDPGYFSMIKNQQMA</sequence>
<evidence type="ECO:0000313" key="2">
    <source>
        <dbReference type="Proteomes" id="UP000697927"/>
    </source>
</evidence>
<protein>
    <submittedName>
        <fullName evidence="1">Uncharacterized protein</fullName>
    </submittedName>
</protein>
<name>A0ABX0VNL7_9ENTR</name>
<dbReference type="EMBL" id="SOYS01000004">
    <property type="protein sequence ID" value="NIY48195.1"/>
    <property type="molecule type" value="Genomic_DNA"/>
</dbReference>
<evidence type="ECO:0000313" key="1">
    <source>
        <dbReference type="EMBL" id="NIY48195.1"/>
    </source>
</evidence>
<dbReference type="Proteomes" id="UP000697927">
    <property type="component" value="Unassembled WGS sequence"/>
</dbReference>
<dbReference type="InterPro" id="IPR008966">
    <property type="entry name" value="Adhesion_dom_sf"/>
</dbReference>
<keyword evidence="2" id="KW-1185">Reference proteome</keyword>
<organism evidence="1 2">
    <name type="scientific">Cedecea colo</name>
    <dbReference type="NCBI Taxonomy" id="2552946"/>
    <lineage>
        <taxon>Bacteria</taxon>
        <taxon>Pseudomonadati</taxon>
        <taxon>Pseudomonadota</taxon>
        <taxon>Gammaproteobacteria</taxon>
        <taxon>Enterobacterales</taxon>
        <taxon>Enterobacteriaceae</taxon>
        <taxon>Cedecea</taxon>
    </lineage>
</organism>
<accession>A0ABX0VNL7</accession>
<proteinExistence type="predicted"/>
<reference evidence="1 2" key="1">
    <citation type="journal article" date="2020" name="Microorganisms">
        <title>Polyphasic Characterisation of Cedecea colo sp. nov., a New Enteric Bacterium Isolated from the Koala Hindgut.</title>
        <authorList>
            <person name="Boath J.M."/>
            <person name="Dakhal S."/>
            <person name="Van T.T.H."/>
            <person name="Moore R.J."/>
            <person name="Dekiwadia C."/>
            <person name="Macreadie I.G."/>
        </authorList>
    </citation>
    <scope>NUCLEOTIDE SEQUENCE [LARGE SCALE GENOMIC DNA]</scope>
    <source>
        <strain evidence="1 2">ZA</strain>
    </source>
</reference>